<evidence type="ECO:0000256" key="5">
    <source>
        <dbReference type="ARBA" id="ARBA00022989"/>
    </source>
</evidence>
<dbReference type="GO" id="GO:0005886">
    <property type="term" value="C:plasma membrane"/>
    <property type="evidence" value="ECO:0007669"/>
    <property type="project" value="UniProtKB-SubCell"/>
</dbReference>
<dbReference type="CDD" id="cd06261">
    <property type="entry name" value="TM_PBP2"/>
    <property type="match status" value="1"/>
</dbReference>
<dbReference type="InterPro" id="IPR035906">
    <property type="entry name" value="MetI-like_sf"/>
</dbReference>
<protein>
    <recommendedName>
        <fullName evidence="8">ABC transmembrane type-1 domain-containing protein</fullName>
    </recommendedName>
</protein>
<proteinExistence type="inferred from homology"/>
<feature type="transmembrane region" description="Helical" evidence="7">
    <location>
        <begin position="129"/>
        <end position="148"/>
    </location>
</feature>
<keyword evidence="4 7" id="KW-0812">Transmembrane</keyword>
<evidence type="ECO:0000256" key="2">
    <source>
        <dbReference type="ARBA" id="ARBA00022448"/>
    </source>
</evidence>
<keyword evidence="5 7" id="KW-1133">Transmembrane helix</keyword>
<evidence type="ECO:0000256" key="4">
    <source>
        <dbReference type="ARBA" id="ARBA00022692"/>
    </source>
</evidence>
<feature type="domain" description="ABC transmembrane type-1" evidence="8">
    <location>
        <begin position="63"/>
        <end position="247"/>
    </location>
</feature>
<dbReference type="EMBL" id="NDWU01000009">
    <property type="protein sequence ID" value="PUA32084.1"/>
    <property type="molecule type" value="Genomic_DNA"/>
</dbReference>
<dbReference type="Gene3D" id="1.10.3720.10">
    <property type="entry name" value="MetI-like"/>
    <property type="match status" value="1"/>
</dbReference>
<keyword evidence="2 7" id="KW-0813">Transport</keyword>
<dbReference type="InterPro" id="IPR000515">
    <property type="entry name" value="MetI-like"/>
</dbReference>
<feature type="transmembrane region" description="Helical" evidence="7">
    <location>
        <begin position="192"/>
        <end position="213"/>
    </location>
</feature>
<reference evidence="9 10" key="1">
    <citation type="submission" date="2017-04" db="EMBL/GenBank/DDBJ databases">
        <title>Draft Aigarchaeota genome from a New Zealand hot spring.</title>
        <authorList>
            <person name="Reysenbach A.-L."/>
            <person name="Donaho J.A."/>
            <person name="Gerhart J."/>
            <person name="Kelley J.F."/>
            <person name="Kouba K."/>
            <person name="Podar M."/>
            <person name="Stott M."/>
        </authorList>
    </citation>
    <scope>NUCLEOTIDE SEQUENCE [LARGE SCALE GENOMIC DNA]</scope>
    <source>
        <strain evidence="9">NZ13_MG1</strain>
    </source>
</reference>
<evidence type="ECO:0000256" key="3">
    <source>
        <dbReference type="ARBA" id="ARBA00022475"/>
    </source>
</evidence>
<dbReference type="GO" id="GO:0055085">
    <property type="term" value="P:transmembrane transport"/>
    <property type="evidence" value="ECO:0007669"/>
    <property type="project" value="InterPro"/>
</dbReference>
<feature type="transmembrane region" description="Helical" evidence="7">
    <location>
        <begin position="169"/>
        <end position="186"/>
    </location>
</feature>
<feature type="transmembrane region" description="Helical" evidence="7">
    <location>
        <begin position="225"/>
        <end position="243"/>
    </location>
</feature>
<accession>A0A2R7Y3J8</accession>
<sequence>MGSWTVHARRLIFLTALLFLWEALAGGLHPSLSLLDPFYSSSPSRIARELYVLFFQENILKDVLVTLGEAFSGLAMGIASGVALGLLFAYSDTVSSTLEPFLSALNSIPRPALAPLVIFWFGIGIFSKIFLAWSIVFFVIFYNTYLGIRSIDPDILNVMRVMGASRLQTMRIVILPSVASWIFAGLRLSVSYALIGAIIGEFVGATAGVGYQLIYAEGLLMSDRLYALVFVVGIMGATVVEVAKRIEGKLLRWRPEVTL</sequence>
<keyword evidence="6 7" id="KW-0472">Membrane</keyword>
<feature type="transmembrane region" description="Helical" evidence="7">
    <location>
        <begin position="70"/>
        <end position="90"/>
    </location>
</feature>
<dbReference type="AlphaFoldDB" id="A0A2R7Y3J8"/>
<dbReference type="PROSITE" id="PS50928">
    <property type="entry name" value="ABC_TM1"/>
    <property type="match status" value="1"/>
</dbReference>
<comment type="subcellular location">
    <subcellularLocation>
        <location evidence="1 7">Cell membrane</location>
        <topology evidence="1 7">Multi-pass membrane protein</topology>
    </subcellularLocation>
</comment>
<name>A0A2R7Y3J8_9ARCH</name>
<evidence type="ECO:0000256" key="6">
    <source>
        <dbReference type="ARBA" id="ARBA00023136"/>
    </source>
</evidence>
<comment type="caution">
    <text evidence="9">The sequence shown here is derived from an EMBL/GenBank/DDBJ whole genome shotgun (WGS) entry which is preliminary data.</text>
</comment>
<evidence type="ECO:0000256" key="7">
    <source>
        <dbReference type="RuleBase" id="RU363032"/>
    </source>
</evidence>
<dbReference type="SUPFAM" id="SSF161098">
    <property type="entry name" value="MetI-like"/>
    <property type="match status" value="1"/>
</dbReference>
<dbReference type="PANTHER" id="PTHR30151:SF20">
    <property type="entry name" value="ABC TRANSPORTER PERMEASE PROTEIN HI_0355-RELATED"/>
    <property type="match status" value="1"/>
</dbReference>
<dbReference type="Proteomes" id="UP000244066">
    <property type="component" value="Unassembled WGS sequence"/>
</dbReference>
<gene>
    <name evidence="9" type="ORF">B9J98_04325</name>
</gene>
<dbReference type="PANTHER" id="PTHR30151">
    <property type="entry name" value="ALKANE SULFONATE ABC TRANSPORTER-RELATED, MEMBRANE SUBUNIT"/>
    <property type="match status" value="1"/>
</dbReference>
<evidence type="ECO:0000256" key="1">
    <source>
        <dbReference type="ARBA" id="ARBA00004651"/>
    </source>
</evidence>
<evidence type="ECO:0000259" key="8">
    <source>
        <dbReference type="PROSITE" id="PS50928"/>
    </source>
</evidence>
<comment type="similarity">
    <text evidence="7">Belongs to the binding-protein-dependent transport system permease family.</text>
</comment>
<dbReference type="Pfam" id="PF00528">
    <property type="entry name" value="BPD_transp_1"/>
    <property type="match status" value="1"/>
</dbReference>
<keyword evidence="3" id="KW-1003">Cell membrane</keyword>
<organism evidence="9 10">
    <name type="scientific">Candidatus Terraquivivens tikiterensis</name>
    <dbReference type="NCBI Taxonomy" id="1980982"/>
    <lineage>
        <taxon>Archaea</taxon>
        <taxon>Nitrososphaerota</taxon>
        <taxon>Candidatus Wolframiiraptoraceae</taxon>
        <taxon>Candidatus Terraquivivens</taxon>
    </lineage>
</organism>
<evidence type="ECO:0000313" key="9">
    <source>
        <dbReference type="EMBL" id="PUA32084.1"/>
    </source>
</evidence>
<evidence type="ECO:0000313" key="10">
    <source>
        <dbReference type="Proteomes" id="UP000244066"/>
    </source>
</evidence>